<keyword evidence="2" id="KW-1185">Reference proteome</keyword>
<name>K0SI17_THAOC</name>
<evidence type="ECO:0000313" key="2">
    <source>
        <dbReference type="Proteomes" id="UP000266841"/>
    </source>
</evidence>
<evidence type="ECO:0000313" key="1">
    <source>
        <dbReference type="EMBL" id="EJK65020.1"/>
    </source>
</evidence>
<dbReference type="Proteomes" id="UP000266841">
    <property type="component" value="Unassembled WGS sequence"/>
</dbReference>
<dbReference type="AlphaFoldDB" id="K0SI17"/>
<feature type="non-terminal residue" evidence="1">
    <location>
        <position position="1"/>
    </location>
</feature>
<accession>K0SI17</accession>
<proteinExistence type="predicted"/>
<reference evidence="1 2" key="1">
    <citation type="journal article" date="2012" name="Genome Biol.">
        <title>Genome and low-iron response of an oceanic diatom adapted to chronic iron limitation.</title>
        <authorList>
            <person name="Lommer M."/>
            <person name="Specht M."/>
            <person name="Roy A.S."/>
            <person name="Kraemer L."/>
            <person name="Andreson R."/>
            <person name="Gutowska M.A."/>
            <person name="Wolf J."/>
            <person name="Bergner S.V."/>
            <person name="Schilhabel M.B."/>
            <person name="Klostermeier U.C."/>
            <person name="Beiko R.G."/>
            <person name="Rosenstiel P."/>
            <person name="Hippler M."/>
            <person name="Laroche J."/>
        </authorList>
    </citation>
    <scope>NUCLEOTIDE SEQUENCE [LARGE SCALE GENOMIC DNA]</scope>
    <source>
        <strain evidence="1 2">CCMP1005</strain>
    </source>
</reference>
<organism evidence="1 2">
    <name type="scientific">Thalassiosira oceanica</name>
    <name type="common">Marine diatom</name>
    <dbReference type="NCBI Taxonomy" id="159749"/>
    <lineage>
        <taxon>Eukaryota</taxon>
        <taxon>Sar</taxon>
        <taxon>Stramenopiles</taxon>
        <taxon>Ochrophyta</taxon>
        <taxon>Bacillariophyta</taxon>
        <taxon>Coscinodiscophyceae</taxon>
        <taxon>Thalassiosirophycidae</taxon>
        <taxon>Thalassiosirales</taxon>
        <taxon>Thalassiosiraceae</taxon>
        <taxon>Thalassiosira</taxon>
    </lineage>
</organism>
<protein>
    <submittedName>
        <fullName evidence="1">Uncharacterized protein</fullName>
    </submittedName>
</protein>
<dbReference type="EMBL" id="AGNL01016552">
    <property type="protein sequence ID" value="EJK65020.1"/>
    <property type="molecule type" value="Genomic_DNA"/>
</dbReference>
<comment type="caution">
    <text evidence="1">The sequence shown here is derived from an EMBL/GenBank/DDBJ whole genome shotgun (WGS) entry which is preliminary data.</text>
</comment>
<sequence>PQSSSDCHCRRGSDLEPRSRSNEVTINLMWYEKIDVESPELTYRVSQDYPQAVLQSNTYMVPGGAEVNDGMNLIDGAANHVPKLCTTRRRDGRSQQGNYDVHRGNSNQRTIQNWYDREYNNKWQMEKTVMDKAMAINLV</sequence>
<gene>
    <name evidence="1" type="ORF">THAOC_14182</name>
</gene>